<evidence type="ECO:0000256" key="1">
    <source>
        <dbReference type="SAM" id="Phobius"/>
    </source>
</evidence>
<reference evidence="2" key="1">
    <citation type="journal article" date="2021" name="PeerJ">
        <title>Analysis of 44 Vibrio anguillarum genomes reveals high genetic diversity.</title>
        <authorList>
            <person name="Hansen M.J."/>
            <person name="Dalsgaard I."/>
        </authorList>
    </citation>
    <scope>NUCLEOTIDE SEQUENCE</scope>
    <source>
        <strain evidence="2">850617-1/1</strain>
    </source>
</reference>
<proteinExistence type="predicted"/>
<feature type="transmembrane region" description="Helical" evidence="1">
    <location>
        <begin position="61"/>
        <end position="83"/>
    </location>
</feature>
<keyword evidence="1" id="KW-0472">Membrane</keyword>
<sequence>MPDTWSLITGIVGLLSFLMAVNDKFANLKRFTIPLACALVGFAVGRLSYVGAMGSASSDGSLGVISIIVVTLLVITAITYLFIKVGQDGFAYIVFIMGATMLPSKFVDSYNKSMDKLSYNDYIQLSQVKLSNSDYDSAIRLLKLAKEKTDNSVVKTEISSRIDEVYKKSVSL</sequence>
<feature type="transmembrane region" description="Helical" evidence="1">
    <location>
        <begin position="30"/>
        <end position="49"/>
    </location>
</feature>
<feature type="transmembrane region" description="Helical" evidence="1">
    <location>
        <begin position="89"/>
        <end position="107"/>
    </location>
</feature>
<accession>A0AAW4BJ05</accession>
<protein>
    <submittedName>
        <fullName evidence="2">Uncharacterized protein</fullName>
    </submittedName>
</protein>
<evidence type="ECO:0000313" key="3">
    <source>
        <dbReference type="Proteomes" id="UP000786185"/>
    </source>
</evidence>
<dbReference type="Proteomes" id="UP000786185">
    <property type="component" value="Unassembled WGS sequence"/>
</dbReference>
<keyword evidence="1" id="KW-1133">Transmembrane helix</keyword>
<gene>
    <name evidence="2" type="ORF">ERJ77_17635</name>
</gene>
<comment type="caution">
    <text evidence="2">The sequence shown here is derived from an EMBL/GenBank/DDBJ whole genome shotgun (WGS) entry which is preliminary data.</text>
</comment>
<keyword evidence="1" id="KW-0812">Transmembrane</keyword>
<evidence type="ECO:0000313" key="2">
    <source>
        <dbReference type="EMBL" id="MBF4436306.1"/>
    </source>
</evidence>
<dbReference type="AlphaFoldDB" id="A0AAW4BJ05"/>
<organism evidence="2 3">
    <name type="scientific">Vibrio anguillarum</name>
    <name type="common">Listonella anguillarum</name>
    <dbReference type="NCBI Taxonomy" id="55601"/>
    <lineage>
        <taxon>Bacteria</taxon>
        <taxon>Pseudomonadati</taxon>
        <taxon>Pseudomonadota</taxon>
        <taxon>Gammaproteobacteria</taxon>
        <taxon>Vibrionales</taxon>
        <taxon>Vibrionaceae</taxon>
        <taxon>Vibrio</taxon>
    </lineage>
</organism>
<name>A0AAW4BJ05_VIBAN</name>
<dbReference type="EMBL" id="SCLC01000061">
    <property type="protein sequence ID" value="MBF4436306.1"/>
    <property type="molecule type" value="Genomic_DNA"/>
</dbReference>